<feature type="compositionally biased region" description="Basic and acidic residues" evidence="1">
    <location>
        <begin position="89"/>
        <end position="99"/>
    </location>
</feature>
<evidence type="ECO:0000313" key="3">
    <source>
        <dbReference type="EMBL" id="MDT9685888.1"/>
    </source>
</evidence>
<keyword evidence="4" id="KW-1185">Reference proteome</keyword>
<evidence type="ECO:0000256" key="1">
    <source>
        <dbReference type="SAM" id="MobiDB-lite"/>
    </source>
</evidence>
<evidence type="ECO:0000256" key="2">
    <source>
        <dbReference type="SAM" id="SignalP"/>
    </source>
</evidence>
<organism evidence="3 4">
    <name type="scientific">Streptomyces tamarix</name>
    <dbReference type="NCBI Taxonomy" id="3078565"/>
    <lineage>
        <taxon>Bacteria</taxon>
        <taxon>Bacillati</taxon>
        <taxon>Actinomycetota</taxon>
        <taxon>Actinomycetes</taxon>
        <taxon>Kitasatosporales</taxon>
        <taxon>Streptomycetaceae</taxon>
        <taxon>Streptomyces</taxon>
    </lineage>
</organism>
<feature type="chain" id="PRO_5046000481" description="Lipoprotein" evidence="2">
    <location>
        <begin position="26"/>
        <end position="157"/>
    </location>
</feature>
<dbReference type="Proteomes" id="UP001250181">
    <property type="component" value="Unassembled WGS sequence"/>
</dbReference>
<comment type="caution">
    <text evidence="3">The sequence shown here is derived from an EMBL/GenBank/DDBJ whole genome shotgun (WGS) entry which is preliminary data.</text>
</comment>
<feature type="signal peptide" evidence="2">
    <location>
        <begin position="1"/>
        <end position="25"/>
    </location>
</feature>
<dbReference type="PROSITE" id="PS51257">
    <property type="entry name" value="PROKAR_LIPOPROTEIN"/>
    <property type="match status" value="1"/>
</dbReference>
<gene>
    <name evidence="3" type="ORF">RND61_28035</name>
</gene>
<sequence length="157" mass="16143">MRTHRLVPAVLATVLALAGCVSVQGGPPTPPVPGKSPAGSRPPAPASPTPPAPREELAGTDPVPVAATPRRTAAGRGAAPTGAPPRRLGPKDHRADPPGRARRTGAGEPERGGRGRKPSITVPRPAPRQTVRMRDLCQAARGTVDRSLADLCHRAYG</sequence>
<keyword evidence="2" id="KW-0732">Signal</keyword>
<evidence type="ECO:0000313" key="4">
    <source>
        <dbReference type="Proteomes" id="UP001250181"/>
    </source>
</evidence>
<dbReference type="EMBL" id="JAWCTQ010000050">
    <property type="protein sequence ID" value="MDT9685888.1"/>
    <property type="molecule type" value="Genomic_DNA"/>
</dbReference>
<dbReference type="RefSeq" id="WP_315880928.1">
    <property type="nucleotide sequence ID" value="NZ_JAWCTQ010000050.1"/>
</dbReference>
<feature type="compositionally biased region" description="Pro residues" evidence="1">
    <location>
        <begin position="27"/>
        <end position="52"/>
    </location>
</feature>
<evidence type="ECO:0008006" key="5">
    <source>
        <dbReference type="Google" id="ProtNLM"/>
    </source>
</evidence>
<feature type="region of interest" description="Disordered" evidence="1">
    <location>
        <begin position="26"/>
        <end position="134"/>
    </location>
</feature>
<feature type="compositionally biased region" description="Low complexity" evidence="1">
    <location>
        <begin position="62"/>
        <end position="86"/>
    </location>
</feature>
<name>A0ABU3QTL4_9ACTN</name>
<reference evidence="3 4" key="1">
    <citation type="submission" date="2023-09" db="EMBL/GenBank/DDBJ databases">
        <title>Streptomyces sp. nov.: A antagonism against Alternaria gaisen Producing Streptochlin, Isolated from Tamarix root soil.</title>
        <authorList>
            <person name="Chen Y."/>
        </authorList>
    </citation>
    <scope>NUCLEOTIDE SEQUENCE [LARGE SCALE GENOMIC DNA]</scope>
    <source>
        <strain evidence="3 4">TRM76323</strain>
    </source>
</reference>
<accession>A0ABU3QTL4</accession>
<proteinExistence type="predicted"/>
<protein>
    <recommendedName>
        <fullName evidence="5">Lipoprotein</fullName>
    </recommendedName>
</protein>